<accession>A0A2S8B234</accession>
<sequence>MRLRRLQVTRASTCGGLLDGADIWLGRAETETNNEPLEPLCLLGPNGSGKSQFLQLVAEIFQAAWHAHAPEEERDSANGDAIFELEYLIKPNKGDSYAVVKLSRAPKGKSVGPIELQVQKDGHWTALKPGTPEFGQHLPSLIIGYTSGDNETMSLPFMVSRAGYANSVATAALAKTTVTAPPLDNRALLIDYGTNLEVLFANMTMAKPEVRKDILQHARLEDLASCRCIIRLAHSAAPGAPASAKKSKGRKGIQLTDELEAILRNLKRSATCWHLDEKTETYTFDYFVDAATRKALSHFFDDALDLYRSLHKFALLNDLVIPKAARDRMRKAVRERRFATRLPEPQQEDTVFAFEEVRFHPSSGKADRTPVDYVALSDGEHQQSLILGLFSMITDQNALFLLDEPESHFNPQWRVQFVKRLLNLHVDRGEQDVLLTSHAPFVPADISREQVLIFKRQGDTIEVSNPEIETFGANFDRILEHCFEIRPPLSQIAQDEIAELMKSDSIARLTEAMNKLGSSVEKSFVADRLRQLKAKAG</sequence>
<protein>
    <submittedName>
        <fullName evidence="2">ABC transporter</fullName>
    </submittedName>
</protein>
<evidence type="ECO:0000313" key="2">
    <source>
        <dbReference type="EMBL" id="PQM26368.1"/>
    </source>
</evidence>
<dbReference type="PANTHER" id="PTHR43581:SF4">
    <property type="entry name" value="ATP_GTP PHOSPHATASE"/>
    <property type="match status" value="1"/>
</dbReference>
<dbReference type="SMART" id="SM00382">
    <property type="entry name" value="AAA"/>
    <property type="match status" value="1"/>
</dbReference>
<dbReference type="Proteomes" id="UP000238954">
    <property type="component" value="Chromosome"/>
</dbReference>
<evidence type="ECO:0000313" key="3">
    <source>
        <dbReference type="Proteomes" id="UP000238954"/>
    </source>
</evidence>
<dbReference type="Gene3D" id="3.40.50.300">
    <property type="entry name" value="P-loop containing nucleotide triphosphate hydrolases"/>
    <property type="match status" value="1"/>
</dbReference>
<evidence type="ECO:0000259" key="1">
    <source>
        <dbReference type="SMART" id="SM00382"/>
    </source>
</evidence>
<dbReference type="RefSeq" id="WP_105999745.1">
    <property type="nucleotide sequence ID" value="NZ_CM009578.1"/>
</dbReference>
<dbReference type="InterPro" id="IPR003959">
    <property type="entry name" value="ATPase_AAA_core"/>
</dbReference>
<dbReference type="NCBIfam" id="TIGR04435">
    <property type="entry name" value="restrict_AAA_1"/>
    <property type="match status" value="1"/>
</dbReference>
<dbReference type="Pfam" id="PF13304">
    <property type="entry name" value="AAA_21"/>
    <property type="match status" value="1"/>
</dbReference>
<dbReference type="GO" id="GO:0016887">
    <property type="term" value="F:ATP hydrolysis activity"/>
    <property type="evidence" value="ECO:0007669"/>
    <property type="project" value="InterPro"/>
</dbReference>
<reference evidence="3" key="1">
    <citation type="submission" date="2017-11" db="EMBL/GenBank/DDBJ databases">
        <title>The complete genome sequence of Sphingopyxis pomeranensis sp. nov. strain WS5A3p.</title>
        <authorList>
            <person name="Kaminski M.A."/>
        </authorList>
    </citation>
    <scope>NUCLEOTIDE SEQUENCE [LARGE SCALE GENOMIC DNA]</scope>
    <source>
        <strain evidence="3">WS5A3p</strain>
    </source>
</reference>
<organism evidence="2 3">
    <name type="scientific">Sphingopyxis lindanitolerans</name>
    <dbReference type="NCBI Taxonomy" id="2054227"/>
    <lineage>
        <taxon>Bacteria</taxon>
        <taxon>Pseudomonadati</taxon>
        <taxon>Pseudomonadota</taxon>
        <taxon>Alphaproteobacteria</taxon>
        <taxon>Sphingomonadales</taxon>
        <taxon>Sphingomonadaceae</taxon>
        <taxon>Sphingopyxis</taxon>
    </lineage>
</organism>
<keyword evidence="3" id="KW-1185">Reference proteome</keyword>
<proteinExistence type="predicted"/>
<comment type="caution">
    <text evidence="2">The sequence shown here is derived from an EMBL/GenBank/DDBJ whole genome shotgun (WGS) entry which is preliminary data.</text>
</comment>
<feature type="domain" description="AAA+ ATPase" evidence="1">
    <location>
        <begin position="36"/>
        <end position="458"/>
    </location>
</feature>
<dbReference type="EMBL" id="PHFW01000003">
    <property type="protein sequence ID" value="PQM26368.1"/>
    <property type="molecule type" value="Genomic_DNA"/>
</dbReference>
<dbReference type="OrthoDB" id="9789856at2"/>
<dbReference type="InterPro" id="IPR027417">
    <property type="entry name" value="P-loop_NTPase"/>
</dbReference>
<dbReference type="InterPro" id="IPR051396">
    <property type="entry name" value="Bact_Antivir_Def_Nuclease"/>
</dbReference>
<dbReference type="GO" id="GO:0005524">
    <property type="term" value="F:ATP binding"/>
    <property type="evidence" value="ECO:0007669"/>
    <property type="project" value="InterPro"/>
</dbReference>
<dbReference type="PANTHER" id="PTHR43581">
    <property type="entry name" value="ATP/GTP PHOSPHATASE"/>
    <property type="match status" value="1"/>
</dbReference>
<dbReference type="InterPro" id="IPR003593">
    <property type="entry name" value="AAA+_ATPase"/>
</dbReference>
<dbReference type="AlphaFoldDB" id="A0A2S8B234"/>
<name>A0A2S8B234_9SPHN</name>
<gene>
    <name evidence="2" type="ORF">CVO77_15080</name>
</gene>
<dbReference type="InterPro" id="IPR030974">
    <property type="entry name" value="Restrict_AAA"/>
</dbReference>
<dbReference type="SUPFAM" id="SSF52540">
    <property type="entry name" value="P-loop containing nucleoside triphosphate hydrolases"/>
    <property type="match status" value="1"/>
</dbReference>